<name>A0ABQ4X796_9ASTR</name>
<keyword evidence="2" id="KW-1185">Reference proteome</keyword>
<comment type="caution">
    <text evidence="1">The sequence shown here is derived from an EMBL/GenBank/DDBJ whole genome shotgun (WGS) entry which is preliminary data.</text>
</comment>
<dbReference type="Proteomes" id="UP001151760">
    <property type="component" value="Unassembled WGS sequence"/>
</dbReference>
<proteinExistence type="predicted"/>
<evidence type="ECO:0000313" key="2">
    <source>
        <dbReference type="Proteomes" id="UP001151760"/>
    </source>
</evidence>
<reference evidence="1" key="1">
    <citation type="journal article" date="2022" name="Int. J. Mol. Sci.">
        <title>Draft Genome of Tanacetum Coccineum: Genomic Comparison of Closely Related Tanacetum-Family Plants.</title>
        <authorList>
            <person name="Yamashiro T."/>
            <person name="Shiraishi A."/>
            <person name="Nakayama K."/>
            <person name="Satake H."/>
        </authorList>
    </citation>
    <scope>NUCLEOTIDE SEQUENCE</scope>
</reference>
<protein>
    <submittedName>
        <fullName evidence="1">Sperm protamine like protein</fullName>
    </submittedName>
</protein>
<evidence type="ECO:0000313" key="1">
    <source>
        <dbReference type="EMBL" id="GJS61056.1"/>
    </source>
</evidence>
<reference evidence="1" key="2">
    <citation type="submission" date="2022-01" db="EMBL/GenBank/DDBJ databases">
        <authorList>
            <person name="Yamashiro T."/>
            <person name="Shiraishi A."/>
            <person name="Satake H."/>
            <person name="Nakayama K."/>
        </authorList>
    </citation>
    <scope>NUCLEOTIDE SEQUENCE</scope>
</reference>
<dbReference type="PANTHER" id="PTHR38390:SF2">
    <property type="entry name" value="OS01G0103900 PROTEIN"/>
    <property type="match status" value="1"/>
</dbReference>
<dbReference type="PROSITE" id="PS50096">
    <property type="entry name" value="IQ"/>
    <property type="match status" value="1"/>
</dbReference>
<organism evidence="1 2">
    <name type="scientific">Tanacetum coccineum</name>
    <dbReference type="NCBI Taxonomy" id="301880"/>
    <lineage>
        <taxon>Eukaryota</taxon>
        <taxon>Viridiplantae</taxon>
        <taxon>Streptophyta</taxon>
        <taxon>Embryophyta</taxon>
        <taxon>Tracheophyta</taxon>
        <taxon>Spermatophyta</taxon>
        <taxon>Magnoliopsida</taxon>
        <taxon>eudicotyledons</taxon>
        <taxon>Gunneridae</taxon>
        <taxon>Pentapetalae</taxon>
        <taxon>asterids</taxon>
        <taxon>campanulids</taxon>
        <taxon>Asterales</taxon>
        <taxon>Asteraceae</taxon>
        <taxon>Asteroideae</taxon>
        <taxon>Anthemideae</taxon>
        <taxon>Anthemidinae</taxon>
        <taxon>Tanacetum</taxon>
    </lineage>
</organism>
<dbReference type="PANTHER" id="PTHR38390">
    <property type="entry name" value="OS01G0103900 PROTEIN"/>
    <property type="match status" value="1"/>
</dbReference>
<gene>
    <name evidence="1" type="ORF">Tco_0655840</name>
</gene>
<dbReference type="EMBL" id="BQNB010009263">
    <property type="protein sequence ID" value="GJS61056.1"/>
    <property type="molecule type" value="Genomic_DNA"/>
</dbReference>
<sequence>MRVWGNHEDVGRKVIVISSCLLEDIDYVTKIALLDTADKCVSVDFVLLEKVPGGHGSLSESINNFNRNICDLENCSFCNHLSDAKVLRALVREWLKDLRDEAAGSCHGYPLDEEDGNKLVNSTSCPVTCNELAVLDLIRNSLKVGEHSVLSQDLLKREPCFKKLISVSGKSGIEEMHDLSSTESGTWQAIESSKQRLLFKEIEHGAATARNFKETTRFHVFICGLDDLMVLPDCDKEMKMELEREDVVIRFIANLSTWRTKKQDASSDKKTSITIITQSKDLGADSMVISSPVAENVRSTMGLNVANEEELIRLGQATTKAQAAFRGYLVGHKERSNLLQTSLKSEKLSTKAFGSKQASVAAKNMKLLLMKEAKAICQLTSPIQLKPVSLGRNDAVAQLSLTAIIGLVPGLIISKDLFVGKTKKKLDVDSHVVH</sequence>
<accession>A0ABQ4X796</accession>